<dbReference type="GO" id="GO:0015450">
    <property type="term" value="F:protein-transporting ATPase activity"/>
    <property type="evidence" value="ECO:0007669"/>
    <property type="project" value="InterPro"/>
</dbReference>
<dbReference type="GO" id="GO:0006605">
    <property type="term" value="P:protein targeting"/>
    <property type="evidence" value="ECO:0007669"/>
    <property type="project" value="UniProtKB-UniRule"/>
</dbReference>
<dbReference type="Pfam" id="PF21760">
    <property type="entry name" value="SecD_1st"/>
    <property type="match status" value="1"/>
</dbReference>
<dbReference type="SUPFAM" id="SSF82866">
    <property type="entry name" value="Multidrug efflux transporter AcrB transmembrane domain"/>
    <property type="match status" value="1"/>
</dbReference>
<evidence type="ECO:0000256" key="7">
    <source>
        <dbReference type="ARBA" id="ARBA00023010"/>
    </source>
</evidence>
<protein>
    <recommendedName>
        <fullName evidence="9">Protein translocase subunit SecD</fullName>
    </recommendedName>
</protein>
<feature type="transmembrane region" description="Helical" evidence="9">
    <location>
        <begin position="374"/>
        <end position="392"/>
    </location>
</feature>
<evidence type="ECO:0000256" key="6">
    <source>
        <dbReference type="ARBA" id="ARBA00022989"/>
    </source>
</evidence>
<evidence type="ECO:0000259" key="10">
    <source>
        <dbReference type="Pfam" id="PF02355"/>
    </source>
</evidence>
<dbReference type="PANTHER" id="PTHR30081">
    <property type="entry name" value="PROTEIN-EXPORT MEMBRANE PROTEIN SEC"/>
    <property type="match status" value="1"/>
</dbReference>
<evidence type="ECO:0000313" key="14">
    <source>
        <dbReference type="Proteomes" id="UP000807825"/>
    </source>
</evidence>
<keyword evidence="2 9" id="KW-0813">Transport</keyword>
<proteinExistence type="inferred from homology"/>
<dbReference type="NCBIfam" id="TIGR00916">
    <property type="entry name" value="2A0604s01"/>
    <property type="match status" value="1"/>
</dbReference>
<reference evidence="13" key="1">
    <citation type="submission" date="2020-07" db="EMBL/GenBank/DDBJ databases">
        <title>Huge and variable diversity of episymbiotic CPR bacteria and DPANN archaea in groundwater ecosystems.</title>
        <authorList>
            <person name="He C.Y."/>
            <person name="Keren R."/>
            <person name="Whittaker M."/>
            <person name="Farag I.F."/>
            <person name="Doudna J."/>
            <person name="Cate J.H.D."/>
            <person name="Banfield J.F."/>
        </authorList>
    </citation>
    <scope>NUCLEOTIDE SEQUENCE</scope>
    <source>
        <strain evidence="13">NC_groundwater_1664_Pr3_B-0.1um_52_9</strain>
    </source>
</reference>
<keyword evidence="4 9" id="KW-0812">Transmembrane</keyword>
<comment type="subunit">
    <text evidence="9">Forms a complex with SecF. Part of the essential Sec protein translocation apparatus which comprises SecA, SecYEG and auxiliary proteins SecDF. Other proteins may also be involved.</text>
</comment>
<dbReference type="InterPro" id="IPR005791">
    <property type="entry name" value="SecD"/>
</dbReference>
<accession>A0A9D6Z2X5</accession>
<dbReference type="Pfam" id="PF07549">
    <property type="entry name" value="Sec_GG"/>
    <property type="match status" value="1"/>
</dbReference>
<evidence type="ECO:0000256" key="8">
    <source>
        <dbReference type="ARBA" id="ARBA00023136"/>
    </source>
</evidence>
<sequence>MTQSLQWRIGLVAVVLVGCVFLLYPSVGPVPEFWQKYLPNNPVRLGLDLQGGLHLVLEVQSEVAVETVVDQAISEASSLMKEEKIRYNDILRTSPTTLSVFLKDGEQAALFDEKILDKLQNFKKVSSAPAEKGFEIQLQLDPKVVESTKQRAVRQAVDTIRNRVDQFGVAEPDVVMQGTDRIIVQLPGLKEDINRAIDLIKRTARLEFKLVDDKADVNAGVKGDIPPGDELLYKVDRNAKTGAISRTPYLVKKQTLMTGDVITDARVHPDKMGRMIIGMDFNHTGAVQFERITGEHVREHLAIILDNRVYSAPVIKDRISGGSAIIEGMFSPEEAHDLALVLRAGSLPAPVKILENRSVGPSLGEDSIRSGRDAILFGIILIVIGMAVYYKWSGVVADVALVLNPLLLFAVMVSPGLRATLTLPGLAGVALTMGMAIDANILIFERVREELRFGKSPRAAMETGYNKAFLTIIDTHLTNIIAALPLIQFGTGPVKGFAVTLCVGLIISLFTAFFVTRTIFDFGFQVKRIKRLSI</sequence>
<dbReference type="InterPro" id="IPR048631">
    <property type="entry name" value="SecD_1st"/>
</dbReference>
<keyword evidence="7 9" id="KW-0811">Translocation</keyword>
<evidence type="ECO:0000256" key="1">
    <source>
        <dbReference type="ARBA" id="ARBA00004651"/>
    </source>
</evidence>
<dbReference type="GO" id="GO:0065002">
    <property type="term" value="P:intracellular protein transmembrane transport"/>
    <property type="evidence" value="ECO:0007669"/>
    <property type="project" value="UniProtKB-UniRule"/>
</dbReference>
<evidence type="ECO:0000256" key="2">
    <source>
        <dbReference type="ARBA" id="ARBA00022448"/>
    </source>
</evidence>
<dbReference type="InterPro" id="IPR022646">
    <property type="entry name" value="SecD/SecF_CS"/>
</dbReference>
<feature type="transmembrane region" description="Helical" evidence="9">
    <location>
        <begin position="465"/>
        <end position="490"/>
    </location>
</feature>
<keyword evidence="3 9" id="KW-1003">Cell membrane</keyword>
<keyword evidence="5 9" id="KW-0653">Protein transport</keyword>
<comment type="caution">
    <text evidence="13">The sequence shown here is derived from an EMBL/GenBank/DDBJ whole genome shotgun (WGS) entry which is preliminary data.</text>
</comment>
<dbReference type="PANTHER" id="PTHR30081:SF1">
    <property type="entry name" value="PROTEIN TRANSLOCASE SUBUNIT SECD"/>
    <property type="match status" value="1"/>
</dbReference>
<dbReference type="Gene3D" id="3.30.1360.200">
    <property type="match status" value="1"/>
</dbReference>
<dbReference type="NCBIfam" id="TIGR01129">
    <property type="entry name" value="secD"/>
    <property type="match status" value="1"/>
</dbReference>
<evidence type="ECO:0000256" key="3">
    <source>
        <dbReference type="ARBA" id="ARBA00022475"/>
    </source>
</evidence>
<dbReference type="EMBL" id="JACRDE010000196">
    <property type="protein sequence ID" value="MBI5249240.1"/>
    <property type="molecule type" value="Genomic_DNA"/>
</dbReference>
<evidence type="ECO:0000259" key="12">
    <source>
        <dbReference type="Pfam" id="PF22599"/>
    </source>
</evidence>
<feature type="transmembrane region" description="Helical" evidence="9">
    <location>
        <begin position="496"/>
        <end position="520"/>
    </location>
</feature>
<evidence type="ECO:0000256" key="9">
    <source>
        <dbReference type="HAMAP-Rule" id="MF_01463"/>
    </source>
</evidence>
<feature type="domain" description="Protein translocase subunit SecDF P1" evidence="11">
    <location>
        <begin position="153"/>
        <end position="213"/>
    </location>
</feature>
<feature type="domain" description="SecDF P1 head subdomain" evidence="12">
    <location>
        <begin position="245"/>
        <end position="349"/>
    </location>
</feature>
<dbReference type="GO" id="GO:0043952">
    <property type="term" value="P:protein transport by the Sec complex"/>
    <property type="evidence" value="ECO:0007669"/>
    <property type="project" value="UniProtKB-UniRule"/>
</dbReference>
<feature type="transmembrane region" description="Helical" evidence="9">
    <location>
        <begin position="399"/>
        <end position="417"/>
    </location>
</feature>
<feature type="domain" description="Protein export membrane protein SecD/SecF C-terminal" evidence="10">
    <location>
        <begin position="352"/>
        <end position="519"/>
    </location>
</feature>
<comment type="similarity">
    <text evidence="9">Belongs to the SecD/SecF family. SecD subfamily.</text>
</comment>
<organism evidence="13 14">
    <name type="scientific">Desulfomonile tiedjei</name>
    <dbReference type="NCBI Taxonomy" id="2358"/>
    <lineage>
        <taxon>Bacteria</taxon>
        <taxon>Pseudomonadati</taxon>
        <taxon>Thermodesulfobacteriota</taxon>
        <taxon>Desulfomonilia</taxon>
        <taxon>Desulfomonilales</taxon>
        <taxon>Desulfomonilaceae</taxon>
        <taxon>Desulfomonile</taxon>
    </lineage>
</organism>
<dbReference type="InterPro" id="IPR022813">
    <property type="entry name" value="SecD/SecF_arch_bac"/>
</dbReference>
<dbReference type="Proteomes" id="UP000807825">
    <property type="component" value="Unassembled WGS sequence"/>
</dbReference>
<dbReference type="InterPro" id="IPR048634">
    <property type="entry name" value="SecD_SecF_C"/>
</dbReference>
<evidence type="ECO:0000256" key="4">
    <source>
        <dbReference type="ARBA" id="ARBA00022692"/>
    </source>
</evidence>
<gene>
    <name evidence="9 13" type="primary">secD</name>
    <name evidence="13" type="ORF">HY912_07080</name>
</gene>
<dbReference type="Gene3D" id="1.20.1640.10">
    <property type="entry name" value="Multidrug efflux transporter AcrB transmembrane domain"/>
    <property type="match status" value="1"/>
</dbReference>
<dbReference type="InterPro" id="IPR055344">
    <property type="entry name" value="SecD_SecF_C_bact"/>
</dbReference>
<evidence type="ECO:0000256" key="5">
    <source>
        <dbReference type="ARBA" id="ARBA00022927"/>
    </source>
</evidence>
<dbReference type="GO" id="GO:0005886">
    <property type="term" value="C:plasma membrane"/>
    <property type="evidence" value="ECO:0007669"/>
    <property type="project" value="UniProtKB-SubCell"/>
</dbReference>
<feature type="transmembrane region" description="Helical" evidence="9">
    <location>
        <begin position="7"/>
        <end position="27"/>
    </location>
</feature>
<dbReference type="FunFam" id="1.20.1640.10:FF:000004">
    <property type="entry name" value="Protein translocase subunit SecD"/>
    <property type="match status" value="1"/>
</dbReference>
<evidence type="ECO:0000313" key="13">
    <source>
        <dbReference type="EMBL" id="MBI5249240.1"/>
    </source>
</evidence>
<feature type="transmembrane region" description="Helical" evidence="9">
    <location>
        <begin position="423"/>
        <end position="444"/>
    </location>
</feature>
<dbReference type="InterPro" id="IPR054384">
    <property type="entry name" value="SecDF_P1_head"/>
</dbReference>
<dbReference type="Pfam" id="PF22599">
    <property type="entry name" value="SecDF_P1_head"/>
    <property type="match status" value="1"/>
</dbReference>
<dbReference type="InterPro" id="IPR001036">
    <property type="entry name" value="Acrflvin-R"/>
</dbReference>
<evidence type="ECO:0000259" key="11">
    <source>
        <dbReference type="Pfam" id="PF21760"/>
    </source>
</evidence>
<dbReference type="Gene3D" id="3.30.70.3400">
    <property type="match status" value="1"/>
</dbReference>
<dbReference type="PRINTS" id="PR00702">
    <property type="entry name" value="ACRIFLAVINRP"/>
</dbReference>
<comment type="function">
    <text evidence="9">Part of the Sec protein translocase complex. Interacts with the SecYEG preprotein conducting channel. SecDF uses the proton motive force (PMF) to complete protein translocation after the ATP-dependent function of SecA.</text>
</comment>
<comment type="subcellular location">
    <subcellularLocation>
        <location evidence="1 9">Cell membrane</location>
        <topology evidence="1 9">Multi-pass membrane protein</topology>
    </subcellularLocation>
</comment>
<dbReference type="HAMAP" id="MF_01463_B">
    <property type="entry name" value="SecD_B"/>
    <property type="match status" value="1"/>
</dbReference>
<name>A0A9D6Z2X5_9BACT</name>
<dbReference type="Pfam" id="PF02355">
    <property type="entry name" value="SecD_SecF_C"/>
    <property type="match status" value="1"/>
</dbReference>
<keyword evidence="6 9" id="KW-1133">Transmembrane helix</keyword>
<keyword evidence="8 9" id="KW-0472">Membrane</keyword>
<dbReference type="AlphaFoldDB" id="A0A9D6Z2X5"/>